<name>A0A644VAT5_9ZZZZ</name>
<dbReference type="HAMAP" id="MF_00518">
    <property type="entry name" value="Deacylase_Dtd"/>
    <property type="match status" value="1"/>
</dbReference>
<dbReference type="CDD" id="cd00563">
    <property type="entry name" value="Dtyr_deacylase"/>
    <property type="match status" value="1"/>
</dbReference>
<proteinExistence type="inferred from homology"/>
<comment type="similarity">
    <text evidence="1">Belongs to the DTD family.</text>
</comment>
<accession>A0A644VAT5</accession>
<dbReference type="InterPro" id="IPR003732">
    <property type="entry name" value="Daa-tRNA_deacyls_DTD"/>
</dbReference>
<dbReference type="EMBL" id="VSSQ01000258">
    <property type="protein sequence ID" value="MPL88484.1"/>
    <property type="molecule type" value="Genomic_DNA"/>
</dbReference>
<sequence length="149" mass="16240">MRAVVQRVSRASVKVDSELIGEIGKGVLVLLGVGNDDTESDALFLADKIIGLRIFEDKQEKMNLALEDVAGSILVVSQFTLQGDCRKGRRPAFTAAAHAEVAKTLYEKFVELCRQRGLNTRTGKFGADMAVELINDGPVTLLLDSKKTF</sequence>
<dbReference type="AlphaFoldDB" id="A0A644VAT5"/>
<dbReference type="Gene3D" id="3.50.80.10">
    <property type="entry name" value="D-tyrosyl-tRNA(Tyr) deacylase"/>
    <property type="match status" value="1"/>
</dbReference>
<organism evidence="2">
    <name type="scientific">bioreactor metagenome</name>
    <dbReference type="NCBI Taxonomy" id="1076179"/>
    <lineage>
        <taxon>unclassified sequences</taxon>
        <taxon>metagenomes</taxon>
        <taxon>ecological metagenomes</taxon>
    </lineage>
</organism>
<dbReference type="PANTHER" id="PTHR10472:SF5">
    <property type="entry name" value="D-AMINOACYL-TRNA DEACYLASE 1"/>
    <property type="match status" value="1"/>
</dbReference>
<evidence type="ECO:0000256" key="1">
    <source>
        <dbReference type="ARBA" id="ARBA00009673"/>
    </source>
</evidence>
<gene>
    <name evidence="2" type="primary">dtd_12</name>
    <name evidence="2" type="ORF">SDC9_34507</name>
</gene>
<dbReference type="NCBIfam" id="TIGR00256">
    <property type="entry name" value="D-aminoacyl-tRNA deacylase"/>
    <property type="match status" value="1"/>
</dbReference>
<dbReference type="FunFam" id="3.50.80.10:FF:000001">
    <property type="entry name" value="D-aminoacyl-tRNA deacylase"/>
    <property type="match status" value="1"/>
</dbReference>
<protein>
    <submittedName>
        <fullName evidence="2">D-aminoacyl-tRNA deacylase</fullName>
        <ecNumber evidence="2">3.1.1.96</ecNumber>
    </submittedName>
</protein>
<dbReference type="EC" id="3.1.1.96" evidence="2"/>
<comment type="caution">
    <text evidence="2">The sequence shown here is derived from an EMBL/GenBank/DDBJ whole genome shotgun (WGS) entry which is preliminary data.</text>
</comment>
<dbReference type="SUPFAM" id="SSF69500">
    <property type="entry name" value="DTD-like"/>
    <property type="match status" value="1"/>
</dbReference>
<evidence type="ECO:0000313" key="2">
    <source>
        <dbReference type="EMBL" id="MPL88484.1"/>
    </source>
</evidence>
<dbReference type="Pfam" id="PF02580">
    <property type="entry name" value="Tyr_Deacylase"/>
    <property type="match status" value="1"/>
</dbReference>
<dbReference type="GO" id="GO:0005737">
    <property type="term" value="C:cytoplasm"/>
    <property type="evidence" value="ECO:0007669"/>
    <property type="project" value="InterPro"/>
</dbReference>
<reference evidence="2" key="1">
    <citation type="submission" date="2019-08" db="EMBL/GenBank/DDBJ databases">
        <authorList>
            <person name="Kucharzyk K."/>
            <person name="Murdoch R.W."/>
            <person name="Higgins S."/>
            <person name="Loffler F."/>
        </authorList>
    </citation>
    <scope>NUCLEOTIDE SEQUENCE</scope>
</reference>
<keyword evidence="2" id="KW-0378">Hydrolase</keyword>
<dbReference type="InterPro" id="IPR023509">
    <property type="entry name" value="DTD-like_sf"/>
</dbReference>
<dbReference type="PANTHER" id="PTHR10472">
    <property type="entry name" value="D-TYROSYL-TRNA TYR DEACYLASE"/>
    <property type="match status" value="1"/>
</dbReference>
<dbReference type="GO" id="GO:0051500">
    <property type="term" value="F:D-tyrosyl-tRNA(Tyr) deacylase activity"/>
    <property type="evidence" value="ECO:0007669"/>
    <property type="project" value="TreeGrafter"/>
</dbReference>